<gene>
    <name evidence="23" type="ORF">SAMN05661093_08734</name>
</gene>
<proteinExistence type="inferred from homology"/>
<keyword evidence="7" id="KW-0479">Metal-binding</keyword>
<evidence type="ECO:0000313" key="23">
    <source>
        <dbReference type="EMBL" id="SMD24721.1"/>
    </source>
</evidence>
<evidence type="ECO:0000256" key="19">
    <source>
        <dbReference type="SAM" id="MobiDB-lite"/>
    </source>
</evidence>
<evidence type="ECO:0000256" key="11">
    <source>
        <dbReference type="ARBA" id="ARBA00022842"/>
    </source>
</evidence>
<dbReference type="Proteomes" id="UP000192674">
    <property type="component" value="Unassembled WGS sequence"/>
</dbReference>
<evidence type="ECO:0000256" key="10">
    <source>
        <dbReference type="ARBA" id="ARBA00022840"/>
    </source>
</evidence>
<evidence type="ECO:0000256" key="18">
    <source>
        <dbReference type="ARBA" id="ARBA00049360"/>
    </source>
</evidence>
<evidence type="ECO:0000256" key="1">
    <source>
        <dbReference type="ARBA" id="ARBA00004651"/>
    </source>
</evidence>
<feature type="domain" description="P-type ATPase A" evidence="21">
    <location>
        <begin position="719"/>
        <end position="827"/>
    </location>
</feature>
<dbReference type="SUPFAM" id="SSF56784">
    <property type="entry name" value="HAD-like"/>
    <property type="match status" value="1"/>
</dbReference>
<dbReference type="Pfam" id="PF00122">
    <property type="entry name" value="E1-E2_ATPase"/>
    <property type="match status" value="1"/>
</dbReference>
<evidence type="ECO:0000256" key="20">
    <source>
        <dbReference type="SAM" id="Phobius"/>
    </source>
</evidence>
<dbReference type="GO" id="GO:0140581">
    <property type="term" value="F:P-type monovalent copper transporter activity"/>
    <property type="evidence" value="ECO:0007669"/>
    <property type="project" value="UniProtKB-EC"/>
</dbReference>
<keyword evidence="4" id="KW-0813">Transport</keyword>
<dbReference type="InterPro" id="IPR036412">
    <property type="entry name" value="HAD-like_sf"/>
</dbReference>
<comment type="catalytic activity">
    <reaction evidence="17">
        <text>Cu(+)(in) + ATP + H2O = Cu(+)(out) + ADP + phosphate + H(+)</text>
        <dbReference type="Rhea" id="RHEA:25792"/>
        <dbReference type="ChEBI" id="CHEBI:15377"/>
        <dbReference type="ChEBI" id="CHEBI:15378"/>
        <dbReference type="ChEBI" id="CHEBI:30616"/>
        <dbReference type="ChEBI" id="CHEBI:43474"/>
        <dbReference type="ChEBI" id="CHEBI:49552"/>
        <dbReference type="ChEBI" id="CHEBI:456216"/>
        <dbReference type="EC" id="7.2.2.8"/>
    </reaction>
</comment>
<reference evidence="23 24" key="1">
    <citation type="submission" date="2017-04" db="EMBL/GenBank/DDBJ databases">
        <authorList>
            <person name="Afonso C.L."/>
            <person name="Miller P.J."/>
            <person name="Scott M.A."/>
            <person name="Spackman E."/>
            <person name="Goraichik I."/>
            <person name="Dimitrov K.M."/>
            <person name="Suarez D.L."/>
            <person name="Swayne D.E."/>
        </authorList>
    </citation>
    <scope>NUCLEOTIDE SEQUENCE [LARGE SCALE GENOMIC DNA]</scope>
    <source>
        <strain evidence="23 24">DSM 43828</strain>
    </source>
</reference>
<evidence type="ECO:0000256" key="16">
    <source>
        <dbReference type="ARBA" id="ARBA00023136"/>
    </source>
</evidence>
<dbReference type="FunFam" id="2.70.150.10:FF:000160">
    <property type="entry name" value="Sarcoplasmic/endoplasmic reticulum calcium ATPase 1"/>
    <property type="match status" value="1"/>
</dbReference>
<evidence type="ECO:0000259" key="22">
    <source>
        <dbReference type="Pfam" id="PF00689"/>
    </source>
</evidence>
<dbReference type="InterPro" id="IPR023214">
    <property type="entry name" value="HAD_sf"/>
</dbReference>
<dbReference type="InterPro" id="IPR059000">
    <property type="entry name" value="ATPase_P-type_domA"/>
</dbReference>
<name>A0A1Y5Y3N2_KIBAR</name>
<dbReference type="EMBL" id="FWXV01000010">
    <property type="protein sequence ID" value="SMD24721.1"/>
    <property type="molecule type" value="Genomic_DNA"/>
</dbReference>
<accession>A0A1Y5Y3N2</accession>
<keyword evidence="14" id="KW-0186">Copper</keyword>
<comment type="catalytic activity">
    <reaction evidence="18">
        <text>ATP + H2O = ADP + phosphate + H(+)</text>
        <dbReference type="Rhea" id="RHEA:13065"/>
        <dbReference type="ChEBI" id="CHEBI:15377"/>
        <dbReference type="ChEBI" id="CHEBI:15378"/>
        <dbReference type="ChEBI" id="CHEBI:30616"/>
        <dbReference type="ChEBI" id="CHEBI:43474"/>
        <dbReference type="ChEBI" id="CHEBI:456216"/>
    </reaction>
</comment>
<dbReference type="InterPro" id="IPR006068">
    <property type="entry name" value="ATPase_P-typ_cation-transptr_C"/>
</dbReference>
<keyword evidence="5" id="KW-0597">Phosphoprotein</keyword>
<evidence type="ECO:0000256" key="4">
    <source>
        <dbReference type="ARBA" id="ARBA00022448"/>
    </source>
</evidence>
<dbReference type="SFLD" id="SFLDG00002">
    <property type="entry name" value="C1.7:_P-type_atpase_like"/>
    <property type="match status" value="1"/>
</dbReference>
<dbReference type="GO" id="GO:0005886">
    <property type="term" value="C:plasma membrane"/>
    <property type="evidence" value="ECO:0007669"/>
    <property type="project" value="UniProtKB-SubCell"/>
</dbReference>
<keyword evidence="16 20" id="KW-0472">Membrane</keyword>
<keyword evidence="6 20" id="KW-0812">Transmembrane</keyword>
<dbReference type="NCBIfam" id="TIGR01494">
    <property type="entry name" value="ATPase_P-type"/>
    <property type="match status" value="2"/>
</dbReference>
<dbReference type="Gene3D" id="1.20.1110.10">
    <property type="entry name" value="Calcium-transporting ATPase, transmembrane domain"/>
    <property type="match status" value="1"/>
</dbReference>
<keyword evidence="11" id="KW-0460">Magnesium</keyword>
<evidence type="ECO:0000256" key="2">
    <source>
        <dbReference type="ARBA" id="ARBA00006024"/>
    </source>
</evidence>
<dbReference type="InterPro" id="IPR008250">
    <property type="entry name" value="ATPase_P-typ_transduc_dom_A_sf"/>
</dbReference>
<dbReference type="PANTHER" id="PTHR42861">
    <property type="entry name" value="CALCIUM-TRANSPORTING ATPASE"/>
    <property type="match status" value="1"/>
</dbReference>
<evidence type="ECO:0000256" key="17">
    <source>
        <dbReference type="ARBA" id="ARBA00049289"/>
    </source>
</evidence>
<dbReference type="SUPFAM" id="SSF81665">
    <property type="entry name" value="Calcium ATPase, transmembrane domain M"/>
    <property type="match status" value="1"/>
</dbReference>
<evidence type="ECO:0000256" key="7">
    <source>
        <dbReference type="ARBA" id="ARBA00022723"/>
    </source>
</evidence>
<evidence type="ECO:0000256" key="12">
    <source>
        <dbReference type="ARBA" id="ARBA00022967"/>
    </source>
</evidence>
<feature type="region of interest" description="Disordered" evidence="19">
    <location>
        <begin position="629"/>
        <end position="650"/>
    </location>
</feature>
<organism evidence="23 24">
    <name type="scientific">Kibdelosporangium aridum</name>
    <dbReference type="NCBI Taxonomy" id="2030"/>
    <lineage>
        <taxon>Bacteria</taxon>
        <taxon>Bacillati</taxon>
        <taxon>Actinomycetota</taxon>
        <taxon>Actinomycetes</taxon>
        <taxon>Pseudonocardiales</taxon>
        <taxon>Pseudonocardiaceae</taxon>
        <taxon>Kibdelosporangium</taxon>
    </lineage>
</organism>
<dbReference type="SFLD" id="SFLDF00027">
    <property type="entry name" value="p-type_atpase"/>
    <property type="match status" value="1"/>
</dbReference>
<keyword evidence="15" id="KW-0406">Ion transport</keyword>
<feature type="transmembrane region" description="Helical" evidence="20">
    <location>
        <begin position="1429"/>
        <end position="1450"/>
    </location>
</feature>
<dbReference type="FunFam" id="3.40.50.1000:FF:000144">
    <property type="entry name" value="copper-transporting ATPase 1 isoform X2"/>
    <property type="match status" value="1"/>
</dbReference>
<dbReference type="InterPro" id="IPR023299">
    <property type="entry name" value="ATPase_P-typ_cyto_dom_N"/>
</dbReference>
<feature type="transmembrane region" description="Helical" evidence="20">
    <location>
        <begin position="1395"/>
        <end position="1417"/>
    </location>
</feature>
<evidence type="ECO:0000256" key="6">
    <source>
        <dbReference type="ARBA" id="ARBA00022692"/>
    </source>
</evidence>
<dbReference type="PRINTS" id="PR00120">
    <property type="entry name" value="HATPASE"/>
</dbReference>
<dbReference type="EC" id="7.2.2.8" evidence="3"/>
<evidence type="ECO:0000256" key="15">
    <source>
        <dbReference type="ARBA" id="ARBA00023065"/>
    </source>
</evidence>
<dbReference type="OrthoDB" id="9814270at2"/>
<evidence type="ECO:0000256" key="13">
    <source>
        <dbReference type="ARBA" id="ARBA00022989"/>
    </source>
</evidence>
<comment type="similarity">
    <text evidence="2">Belongs to the cation transport ATPase (P-type) (TC 3.A.3) family. Type IB subfamily.</text>
</comment>
<evidence type="ECO:0000256" key="5">
    <source>
        <dbReference type="ARBA" id="ARBA00022553"/>
    </source>
</evidence>
<dbReference type="RefSeq" id="WP_084433103.1">
    <property type="nucleotide sequence ID" value="NZ_FWXV01000010.1"/>
</dbReference>
<dbReference type="GO" id="GO:0046872">
    <property type="term" value="F:metal ion binding"/>
    <property type="evidence" value="ECO:0007669"/>
    <property type="project" value="UniProtKB-KW"/>
</dbReference>
<protein>
    <recommendedName>
        <fullName evidence="3">P-type Cu(+) transporter</fullName>
        <ecNumber evidence="3">7.2.2.8</ecNumber>
    </recommendedName>
</protein>
<dbReference type="PROSITE" id="PS00154">
    <property type="entry name" value="ATPASE_E1_E2"/>
    <property type="match status" value="1"/>
</dbReference>
<dbReference type="SUPFAM" id="SSF81660">
    <property type="entry name" value="Metal cation-transporting ATPase, ATP-binding domain N"/>
    <property type="match status" value="1"/>
</dbReference>
<dbReference type="InterPro" id="IPR044492">
    <property type="entry name" value="P_typ_ATPase_HD_dom"/>
</dbReference>
<dbReference type="InterPro" id="IPR023298">
    <property type="entry name" value="ATPase_P-typ_TM_dom_sf"/>
</dbReference>
<dbReference type="InterPro" id="IPR018303">
    <property type="entry name" value="ATPase_P-typ_P_site"/>
</dbReference>
<dbReference type="SUPFAM" id="SSF81653">
    <property type="entry name" value="Calcium ATPase, transduction domain A"/>
    <property type="match status" value="1"/>
</dbReference>
<feature type="compositionally biased region" description="Basic and acidic residues" evidence="19">
    <location>
        <begin position="629"/>
        <end position="644"/>
    </location>
</feature>
<evidence type="ECO:0000259" key="21">
    <source>
        <dbReference type="Pfam" id="PF00122"/>
    </source>
</evidence>
<dbReference type="Gene3D" id="3.40.1110.10">
    <property type="entry name" value="Calcium-transporting ATPase, cytoplasmic domain N"/>
    <property type="match status" value="1"/>
</dbReference>
<dbReference type="Gene3D" id="3.40.50.1000">
    <property type="entry name" value="HAD superfamily/HAD-like"/>
    <property type="match status" value="1"/>
</dbReference>
<dbReference type="GO" id="GO:0016887">
    <property type="term" value="F:ATP hydrolysis activity"/>
    <property type="evidence" value="ECO:0007669"/>
    <property type="project" value="InterPro"/>
</dbReference>
<dbReference type="Pfam" id="PF00689">
    <property type="entry name" value="Cation_ATPase_C"/>
    <property type="match status" value="1"/>
</dbReference>
<evidence type="ECO:0000313" key="24">
    <source>
        <dbReference type="Proteomes" id="UP000192674"/>
    </source>
</evidence>
<keyword evidence="8" id="KW-0547">Nucleotide-binding</keyword>
<dbReference type="Gene3D" id="2.70.150.10">
    <property type="entry name" value="Calcium-transporting ATPase, cytoplasmic transduction domain A"/>
    <property type="match status" value="1"/>
</dbReference>
<feature type="domain" description="Cation-transporting P-type ATPase C-terminal" evidence="22">
    <location>
        <begin position="1293"/>
        <end position="1444"/>
    </location>
</feature>
<dbReference type="GO" id="GO:0005524">
    <property type="term" value="F:ATP binding"/>
    <property type="evidence" value="ECO:0007669"/>
    <property type="project" value="UniProtKB-KW"/>
</dbReference>
<keyword evidence="12" id="KW-1278">Translocase</keyword>
<evidence type="ECO:0000256" key="14">
    <source>
        <dbReference type="ARBA" id="ARBA00023008"/>
    </source>
</evidence>
<keyword evidence="13 20" id="KW-1133">Transmembrane helix</keyword>
<dbReference type="Pfam" id="PF00702">
    <property type="entry name" value="Hydrolase"/>
    <property type="match status" value="1"/>
</dbReference>
<evidence type="ECO:0000256" key="9">
    <source>
        <dbReference type="ARBA" id="ARBA00022796"/>
    </source>
</evidence>
<keyword evidence="24" id="KW-1185">Reference proteome</keyword>
<comment type="subcellular location">
    <subcellularLocation>
        <location evidence="1">Cell membrane</location>
        <topology evidence="1">Multi-pass membrane protein</topology>
    </subcellularLocation>
</comment>
<keyword evidence="9" id="KW-0187">Copper transport</keyword>
<dbReference type="SFLD" id="SFLDS00003">
    <property type="entry name" value="Haloacid_Dehalogenase"/>
    <property type="match status" value="1"/>
</dbReference>
<keyword evidence="10" id="KW-0067">ATP-binding</keyword>
<dbReference type="PRINTS" id="PR00119">
    <property type="entry name" value="CATATPASE"/>
</dbReference>
<evidence type="ECO:0000256" key="3">
    <source>
        <dbReference type="ARBA" id="ARBA00012517"/>
    </source>
</evidence>
<dbReference type="InterPro" id="IPR001757">
    <property type="entry name" value="P_typ_ATPase"/>
</dbReference>
<evidence type="ECO:0000256" key="8">
    <source>
        <dbReference type="ARBA" id="ARBA00022741"/>
    </source>
</evidence>
<sequence length="1469" mass="154487">MRLPSPLGLVVKAARPVVAALREVATPDTGRRVWTSGDRPRSRTHIEVRGVHRPDAEDAIADLLGTLSAVDGVWDAELNAVLGRVVVSHDPAVVSSVELVRVVAEIERAWELDRHEQAAVSAAHPANSAPHVRELIAITTQLVGLGFAVVGKVLPVRAVSPVASALLSLVDSSPRIRVEAESRLGRPVTDAVLVIGGAVGQALAQQPIGLLIDLGYRFCLNREVNARRQAWQRWERTTADQLSAHQAEPVQCPPRACPVPSGPVEQVANTASVLALAGYGGVLATARNSRRALAMLLAGTPRAAKVGREAFAAQLDVDLSKAGNLVFEPDALRRLDRVDTVVLDASMLVSGRHVVDDRVVPIDEAVDPAEILLRAHDLVDPWWPRARHERGGWAVVPVDQVETSLPGYSRRAARDAIAVLRDGKPVGVVHVVAETDPFAEAVVEAARHAGTPVLAGASRRLAAQLRVDRVLPGDRRLLDTVRKLQADGHIVAVASTRRRDALAGADVGIGVIEDVGTMPWGAHVVCPDLARACVLLESVPVARRVSRQCAMMAVAGSFVGALLGALGPARSAPLRAGFPVQLAALFALGVGTWLGTAPGRLPGPTSADRTPWHAMSRSSVLARLASTRDGLDEAEHERRQRVQHAETQPAEVGLARASVDELASPLTPALAAGAGVSASLGSIMDAVMIVGVLGLNALIGGVQRRGTNRELGRLVETSALRVRVRRGGTKRVERADDLVPGDVIELHAGDAVPADCRVLEATALEVDESSLTGESQPVIKTARATAAPAVADRLSMLYQNTVIAAGRAVGVVVATGERTEIGRTTRTTGEAAAETGVAARLHALTRITLPVTLGASAVLMISDLVRGRGISQALGRAVGLSVAAVPEGLPFVATVAELASARRLSRRGVLARNPSTIEALGRIDVLCFDKTGTLTEGRITLRLVSDGRNERSVSDLTPSLREALTVGVRASPWHERDHPLPHPTDRAVLDGAAALAIAPGDRLGGVEWVDELRFEPSRGYHAVLARSPHSMLVSVKGAPEVVLARCVQWRRPGGPVPFDAASRREVDAAIDRLARKGYRVLAVAERGVSGRAELDDSRVDRLDFCGLLALADPVRPTAADAVSTLRRAGVDIVMITGDHPSTAEAIAAELGVLDGRLMTGAELDAVDDDELADRLRGTTVFARVSPAQKARIVRYLRRADRVVAMTGDGANDVPAIRLAHVGIALGSQATPAARQAADLVVTDDRIETITDAIVEGRAMWTSVRDALSILLGGNLGEITFTLAAGLLSTRDTLNARQLLLINLLTDVLPAMAIAVRPPPRVTPEALLAEGPEASLGTTLNRAIATRAATTSAAAIAGWLLARPVSTPAQASTTGLVALVGAQLGQTIAVRGRTTLVVAAAAGSLAMLAGIVQVPGLSHFFGCRPLLPHQWGIALAAATAATAVEFLGWAWKHPSVHQTVTPRPTRNVPA</sequence>